<name>A0A0G8EVX5_BACCE</name>
<evidence type="ECO:0000256" key="8">
    <source>
        <dbReference type="SAM" id="Phobius"/>
    </source>
</evidence>
<feature type="transmembrane region" description="Helical" evidence="8">
    <location>
        <begin position="430"/>
        <end position="448"/>
    </location>
</feature>
<dbReference type="GO" id="GO:0016763">
    <property type="term" value="F:pentosyltransferase activity"/>
    <property type="evidence" value="ECO:0007669"/>
    <property type="project" value="TreeGrafter"/>
</dbReference>
<dbReference type="PATRIC" id="fig|1396.428.peg.4944"/>
<feature type="transmembrane region" description="Helical" evidence="8">
    <location>
        <begin position="15"/>
        <end position="32"/>
    </location>
</feature>
<evidence type="ECO:0000256" key="7">
    <source>
        <dbReference type="ARBA" id="ARBA00023136"/>
    </source>
</evidence>
<comment type="subcellular location">
    <subcellularLocation>
        <location evidence="1">Cell membrane</location>
        <topology evidence="1">Multi-pass membrane protein</topology>
    </subcellularLocation>
</comment>
<feature type="transmembrane region" description="Helical" evidence="8">
    <location>
        <begin position="454"/>
        <end position="474"/>
    </location>
</feature>
<evidence type="ECO:0000256" key="5">
    <source>
        <dbReference type="ARBA" id="ARBA00022692"/>
    </source>
</evidence>
<dbReference type="InterPro" id="IPR038731">
    <property type="entry name" value="RgtA/B/C-like"/>
</dbReference>
<dbReference type="GO" id="GO:0009103">
    <property type="term" value="P:lipopolysaccharide biosynthetic process"/>
    <property type="evidence" value="ECO:0007669"/>
    <property type="project" value="UniProtKB-ARBA"/>
</dbReference>
<feature type="transmembrane region" description="Helical" evidence="8">
    <location>
        <begin position="145"/>
        <end position="166"/>
    </location>
</feature>
<evidence type="ECO:0000256" key="6">
    <source>
        <dbReference type="ARBA" id="ARBA00022989"/>
    </source>
</evidence>
<organism evidence="10 11">
    <name type="scientific">Bacillus cereus</name>
    <dbReference type="NCBI Taxonomy" id="1396"/>
    <lineage>
        <taxon>Bacteria</taxon>
        <taxon>Bacillati</taxon>
        <taxon>Bacillota</taxon>
        <taxon>Bacilli</taxon>
        <taxon>Bacillales</taxon>
        <taxon>Bacillaceae</taxon>
        <taxon>Bacillus</taxon>
        <taxon>Bacillus cereus group</taxon>
    </lineage>
</organism>
<sequence length="486" mass="55223">MELFLKGLSTLSTRAVYMIYIFFASILIMNYFSDTQKYNYTMIVTGVIFLSTMGSYILRKGSLYLEKFNEKKCFFVLVIICLAVKLTWVLTYKIEPLVDYATFYYTAEALSKEFVIDNNYIALFPHIFGYASFLSVFLKIFGASYMVAPIVNVVLTTISMGLIYVISRKIGGVRTAITASILWIVLPSQTIYNMFALSEPLYCTILLLIWTVMISVHEKIHNMSIKKLLVYSILLAALLALMNMVRPIAAVPIIALVIWLFIINTKHIGNKKILLHKVVYVGVIVVGYVIFSSASNQYITLRLGEEIASAPGYNIYVGFNQEESGKWNMPDAELLFEYNNKPGWTAEDAQQKMLEEAKNRILSDNIDFMKLFSDKFFVFLSEDSAAVSYAEPVLDNVVRYTVASNIFYYFLIVTSILGILIMIKNKTKSILFMICLYTIGLTIAQLLVEVASRYHYSATIPMIILAAFGINYAYNKKENIDINKKA</sequence>
<proteinExistence type="predicted"/>
<accession>A0A0G8EVX5</accession>
<evidence type="ECO:0000313" key="10">
    <source>
        <dbReference type="EMBL" id="KLA28386.1"/>
    </source>
</evidence>
<feature type="transmembrane region" description="Helical" evidence="8">
    <location>
        <begin position="200"/>
        <end position="217"/>
    </location>
</feature>
<feature type="transmembrane region" description="Helical" evidence="8">
    <location>
        <begin position="406"/>
        <end position="423"/>
    </location>
</feature>
<comment type="caution">
    <text evidence="10">The sequence shown here is derived from an EMBL/GenBank/DDBJ whole genome shotgun (WGS) entry which is preliminary data.</text>
</comment>
<protein>
    <recommendedName>
        <fullName evidence="9">Glycosyltransferase RgtA/B/C/D-like domain-containing protein</fullName>
    </recommendedName>
</protein>
<gene>
    <name evidence="10" type="ORF">B4077_5588</name>
</gene>
<dbReference type="Proteomes" id="UP000035214">
    <property type="component" value="Unassembled WGS sequence"/>
</dbReference>
<evidence type="ECO:0000256" key="1">
    <source>
        <dbReference type="ARBA" id="ARBA00004651"/>
    </source>
</evidence>
<dbReference type="EMBL" id="LCYI01000029">
    <property type="protein sequence ID" value="KLA28386.1"/>
    <property type="molecule type" value="Genomic_DNA"/>
</dbReference>
<evidence type="ECO:0000256" key="2">
    <source>
        <dbReference type="ARBA" id="ARBA00022475"/>
    </source>
</evidence>
<reference evidence="10 11" key="1">
    <citation type="submission" date="2015-04" db="EMBL/GenBank/DDBJ databases">
        <title>Draft Genome Sequences of Eight Spore-Forming Food Isolates of Bacillus cereus Genome sequencing.</title>
        <authorList>
            <person name="Krawcyk A.O."/>
            <person name="de Jong A."/>
            <person name="Eijlander R.T."/>
            <person name="Berendsen E.M."/>
            <person name="Holsappel S."/>
            <person name="Wells-Bennik M."/>
            <person name="Kuipers O.P."/>
        </authorList>
    </citation>
    <scope>NUCLEOTIDE SEQUENCE [LARGE SCALE GENOMIC DNA]</scope>
    <source>
        <strain evidence="10 11">B4077</strain>
    </source>
</reference>
<dbReference type="PANTHER" id="PTHR33908:SF11">
    <property type="entry name" value="MEMBRANE PROTEIN"/>
    <property type="match status" value="1"/>
</dbReference>
<keyword evidence="2" id="KW-1003">Cell membrane</keyword>
<keyword evidence="3" id="KW-0328">Glycosyltransferase</keyword>
<dbReference type="GO" id="GO:0005886">
    <property type="term" value="C:plasma membrane"/>
    <property type="evidence" value="ECO:0007669"/>
    <property type="project" value="UniProtKB-SubCell"/>
</dbReference>
<keyword evidence="7 8" id="KW-0472">Membrane</keyword>
<feature type="transmembrane region" description="Helical" evidence="8">
    <location>
        <begin position="38"/>
        <end position="58"/>
    </location>
</feature>
<evidence type="ECO:0000313" key="11">
    <source>
        <dbReference type="Proteomes" id="UP000035214"/>
    </source>
</evidence>
<dbReference type="PANTHER" id="PTHR33908">
    <property type="entry name" value="MANNOSYLTRANSFERASE YKCB-RELATED"/>
    <property type="match status" value="1"/>
</dbReference>
<evidence type="ECO:0000259" key="9">
    <source>
        <dbReference type="Pfam" id="PF13231"/>
    </source>
</evidence>
<feature type="transmembrane region" description="Helical" evidence="8">
    <location>
        <begin position="74"/>
        <end position="94"/>
    </location>
</feature>
<dbReference type="RefSeq" id="WP_052760596.1">
    <property type="nucleotide sequence ID" value="NZ_LCYI01000029.1"/>
</dbReference>
<keyword evidence="4" id="KW-0808">Transferase</keyword>
<dbReference type="AlphaFoldDB" id="A0A0G8EVX5"/>
<keyword evidence="5 8" id="KW-0812">Transmembrane</keyword>
<dbReference type="Pfam" id="PF13231">
    <property type="entry name" value="PMT_2"/>
    <property type="match status" value="1"/>
</dbReference>
<evidence type="ECO:0000256" key="3">
    <source>
        <dbReference type="ARBA" id="ARBA00022676"/>
    </source>
</evidence>
<evidence type="ECO:0000256" key="4">
    <source>
        <dbReference type="ARBA" id="ARBA00022679"/>
    </source>
</evidence>
<feature type="transmembrane region" description="Helical" evidence="8">
    <location>
        <begin position="120"/>
        <end position="138"/>
    </location>
</feature>
<dbReference type="InterPro" id="IPR050297">
    <property type="entry name" value="LipidA_mod_glycosyltrf_83"/>
</dbReference>
<feature type="transmembrane region" description="Helical" evidence="8">
    <location>
        <begin position="274"/>
        <end position="291"/>
    </location>
</feature>
<feature type="domain" description="Glycosyltransferase RgtA/B/C/D-like" evidence="9">
    <location>
        <begin position="131"/>
        <end position="291"/>
    </location>
</feature>
<keyword evidence="6 8" id="KW-1133">Transmembrane helix</keyword>
<feature type="transmembrane region" description="Helical" evidence="8">
    <location>
        <begin position="229"/>
        <end position="262"/>
    </location>
</feature>